<dbReference type="AlphaFoldDB" id="M3D0C7"/>
<dbReference type="GeneID" id="27903685"/>
<organism evidence="2 3">
    <name type="scientific">Sphaerulina musiva (strain SO2202)</name>
    <name type="common">Poplar stem canker fungus</name>
    <name type="synonym">Septoria musiva</name>
    <dbReference type="NCBI Taxonomy" id="692275"/>
    <lineage>
        <taxon>Eukaryota</taxon>
        <taxon>Fungi</taxon>
        <taxon>Dikarya</taxon>
        <taxon>Ascomycota</taxon>
        <taxon>Pezizomycotina</taxon>
        <taxon>Dothideomycetes</taxon>
        <taxon>Dothideomycetidae</taxon>
        <taxon>Mycosphaerellales</taxon>
        <taxon>Mycosphaerellaceae</taxon>
        <taxon>Sphaerulina</taxon>
    </lineage>
</organism>
<keyword evidence="3" id="KW-1185">Reference proteome</keyword>
<keyword evidence="1" id="KW-0812">Transmembrane</keyword>
<dbReference type="EMBL" id="KB456268">
    <property type="protein sequence ID" value="EMF09933.1"/>
    <property type="molecule type" value="Genomic_DNA"/>
</dbReference>
<accession>M3D0C7</accession>
<feature type="transmembrane region" description="Helical" evidence="1">
    <location>
        <begin position="6"/>
        <end position="33"/>
    </location>
</feature>
<evidence type="ECO:0000313" key="3">
    <source>
        <dbReference type="Proteomes" id="UP000016931"/>
    </source>
</evidence>
<keyword evidence="1" id="KW-1133">Transmembrane helix</keyword>
<dbReference type="RefSeq" id="XP_016758054.1">
    <property type="nucleotide sequence ID" value="XM_016906548.1"/>
</dbReference>
<dbReference type="HOGENOM" id="CLU_2528899_0_0_1"/>
<keyword evidence="1" id="KW-0472">Membrane</keyword>
<evidence type="ECO:0000313" key="2">
    <source>
        <dbReference type="EMBL" id="EMF09933.1"/>
    </source>
</evidence>
<sequence length="84" mass="8791">MTRGSLHVAGVFILLPVKWTGGGCSAGVVAWFYPDGGCSRSRRLAGLTSAIKHSGSSAERLAGVEVKLEHWARHSTTVAVASAR</sequence>
<evidence type="ECO:0000256" key="1">
    <source>
        <dbReference type="SAM" id="Phobius"/>
    </source>
</evidence>
<reference evidence="2 3" key="1">
    <citation type="journal article" date="2012" name="PLoS Pathog.">
        <title>Diverse lifestyles and strategies of plant pathogenesis encoded in the genomes of eighteen Dothideomycetes fungi.</title>
        <authorList>
            <person name="Ohm R.A."/>
            <person name="Feau N."/>
            <person name="Henrissat B."/>
            <person name="Schoch C.L."/>
            <person name="Horwitz B.A."/>
            <person name="Barry K.W."/>
            <person name="Condon B.J."/>
            <person name="Copeland A.C."/>
            <person name="Dhillon B."/>
            <person name="Glaser F."/>
            <person name="Hesse C.N."/>
            <person name="Kosti I."/>
            <person name="LaButti K."/>
            <person name="Lindquist E.A."/>
            <person name="Lucas S."/>
            <person name="Salamov A.A."/>
            <person name="Bradshaw R.E."/>
            <person name="Ciuffetti L."/>
            <person name="Hamelin R.C."/>
            <person name="Kema G.H.J."/>
            <person name="Lawrence C."/>
            <person name="Scott J.A."/>
            <person name="Spatafora J.W."/>
            <person name="Turgeon B.G."/>
            <person name="de Wit P.J.G.M."/>
            <person name="Zhong S."/>
            <person name="Goodwin S.B."/>
            <person name="Grigoriev I.V."/>
        </authorList>
    </citation>
    <scope>NUCLEOTIDE SEQUENCE [LARGE SCALE GENOMIC DNA]</scope>
    <source>
        <strain evidence="2 3">SO2202</strain>
    </source>
</reference>
<protein>
    <submittedName>
        <fullName evidence="2">Uncharacterized protein</fullName>
    </submittedName>
</protein>
<dbReference type="Proteomes" id="UP000016931">
    <property type="component" value="Unassembled WGS sequence"/>
</dbReference>
<name>M3D0C7_SPHMS</name>
<gene>
    <name evidence="2" type="ORF">SEPMUDRAFT_151027</name>
</gene>
<proteinExistence type="predicted"/>